<dbReference type="PROSITE" id="PS50104">
    <property type="entry name" value="TIR"/>
    <property type="match status" value="1"/>
</dbReference>
<dbReference type="GeneID" id="300402272"/>
<name>A0A5E4RID9_9BURK</name>
<gene>
    <name evidence="2" type="ORF">PPN31114_00195</name>
</gene>
<dbReference type="RefSeq" id="WP_150677639.1">
    <property type="nucleotide sequence ID" value="NZ_CABPSK010000001.1"/>
</dbReference>
<evidence type="ECO:0000313" key="2">
    <source>
        <dbReference type="EMBL" id="VVD62895.1"/>
    </source>
</evidence>
<protein>
    <recommendedName>
        <fullName evidence="1">TIR domain-containing protein</fullName>
    </recommendedName>
</protein>
<dbReference type="InterPro" id="IPR035897">
    <property type="entry name" value="Toll_tir_struct_dom_sf"/>
</dbReference>
<proteinExistence type="predicted"/>
<dbReference type="Proteomes" id="UP000366945">
    <property type="component" value="Unassembled WGS sequence"/>
</dbReference>
<dbReference type="Gene3D" id="3.40.50.10140">
    <property type="entry name" value="Toll/interleukin-1 receptor homology (TIR) domain"/>
    <property type="match status" value="1"/>
</dbReference>
<evidence type="ECO:0000313" key="3">
    <source>
        <dbReference type="Proteomes" id="UP000366945"/>
    </source>
</evidence>
<dbReference type="AlphaFoldDB" id="A0A5E4RID9"/>
<reference evidence="2 3" key="1">
    <citation type="submission" date="2019-08" db="EMBL/GenBank/DDBJ databases">
        <authorList>
            <person name="Peeters C."/>
        </authorList>
    </citation>
    <scope>NUCLEOTIDE SEQUENCE [LARGE SCALE GENOMIC DNA]</scope>
    <source>
        <strain evidence="2 3">LMG 31114</strain>
    </source>
</reference>
<sequence length="315" mass="35432">MASLFFSYCHADEDLRDQLEVHLSMLKRNGLIETWHDRRIVAGDNIDNSISEQLEGADVILLLVSADFINSAYCYSKEMSRALERSRNGEARTIAVILRQCDWQTAPFADMLALPKDARPVTSWPNRDEAFTDIAKAIRKSLESTGLKRSMHSKPSAANEVRIRPAETTPRSSNLRVRKDFSELERDTYIADAFNFMAAFFEGSLSALQERHPDFKGRFERIDSRSFTASIYKEGKCVTQCAISLGGYGRGHAEIRYSNNISAYSNSFNEALTVGADSQKLFLKPMMSMSGTAESQLSESGAAEYLWATLMERIQ</sequence>
<keyword evidence="3" id="KW-1185">Reference proteome</keyword>
<dbReference type="InterPro" id="IPR000157">
    <property type="entry name" value="TIR_dom"/>
</dbReference>
<feature type="domain" description="TIR" evidence="1">
    <location>
        <begin position="1"/>
        <end position="142"/>
    </location>
</feature>
<dbReference type="OrthoDB" id="1426235at2"/>
<organism evidence="2 3">
    <name type="scientific">Pandoraea pneumonica</name>
    <dbReference type="NCBI Taxonomy" id="2508299"/>
    <lineage>
        <taxon>Bacteria</taxon>
        <taxon>Pseudomonadati</taxon>
        <taxon>Pseudomonadota</taxon>
        <taxon>Betaproteobacteria</taxon>
        <taxon>Burkholderiales</taxon>
        <taxon>Burkholderiaceae</taxon>
        <taxon>Pandoraea</taxon>
    </lineage>
</organism>
<dbReference type="Pfam" id="PF13676">
    <property type="entry name" value="TIR_2"/>
    <property type="match status" value="1"/>
</dbReference>
<evidence type="ECO:0000259" key="1">
    <source>
        <dbReference type="PROSITE" id="PS50104"/>
    </source>
</evidence>
<dbReference type="SMART" id="SM00255">
    <property type="entry name" value="TIR"/>
    <property type="match status" value="1"/>
</dbReference>
<dbReference type="GO" id="GO:0007165">
    <property type="term" value="P:signal transduction"/>
    <property type="evidence" value="ECO:0007669"/>
    <property type="project" value="InterPro"/>
</dbReference>
<accession>A0A5E4RID9</accession>
<dbReference type="SUPFAM" id="SSF52200">
    <property type="entry name" value="Toll/Interleukin receptor TIR domain"/>
    <property type="match status" value="1"/>
</dbReference>
<dbReference type="EMBL" id="CABPSK010000001">
    <property type="protein sequence ID" value="VVD62895.1"/>
    <property type="molecule type" value="Genomic_DNA"/>
</dbReference>